<dbReference type="GO" id="GO:0005829">
    <property type="term" value="C:cytosol"/>
    <property type="evidence" value="ECO:0007669"/>
    <property type="project" value="TreeGrafter"/>
</dbReference>
<dbReference type="SUPFAM" id="SSF56784">
    <property type="entry name" value="HAD-like"/>
    <property type="match status" value="1"/>
</dbReference>
<dbReference type="CDD" id="cd07516">
    <property type="entry name" value="HAD_Pase"/>
    <property type="match status" value="1"/>
</dbReference>
<dbReference type="Pfam" id="PF08282">
    <property type="entry name" value="Hydrolase_3"/>
    <property type="match status" value="1"/>
</dbReference>
<dbReference type="InterPro" id="IPR023214">
    <property type="entry name" value="HAD_sf"/>
</dbReference>
<protein>
    <submittedName>
        <fullName evidence="1">Cof-type HAD-IIB family hydrolase</fullName>
    </submittedName>
</protein>
<dbReference type="GO" id="GO:0016791">
    <property type="term" value="F:phosphatase activity"/>
    <property type="evidence" value="ECO:0007669"/>
    <property type="project" value="TreeGrafter"/>
</dbReference>
<dbReference type="InterPro" id="IPR006379">
    <property type="entry name" value="HAD-SF_hydro_IIB"/>
</dbReference>
<dbReference type="EMBL" id="WNKU01000021">
    <property type="protein sequence ID" value="MTV50222.1"/>
    <property type="molecule type" value="Genomic_DNA"/>
</dbReference>
<organism evidence="1 2">
    <name type="scientific">Heliobacterium mobile</name>
    <name type="common">Heliobacillus mobilis</name>
    <dbReference type="NCBI Taxonomy" id="28064"/>
    <lineage>
        <taxon>Bacteria</taxon>
        <taxon>Bacillati</taxon>
        <taxon>Bacillota</taxon>
        <taxon>Clostridia</taxon>
        <taxon>Eubacteriales</taxon>
        <taxon>Heliobacteriaceae</taxon>
        <taxon>Heliobacterium</taxon>
    </lineage>
</organism>
<dbReference type="Gene3D" id="3.40.50.1000">
    <property type="entry name" value="HAD superfamily/HAD-like"/>
    <property type="match status" value="1"/>
</dbReference>
<proteinExistence type="predicted"/>
<evidence type="ECO:0000313" key="1">
    <source>
        <dbReference type="EMBL" id="MTV50222.1"/>
    </source>
</evidence>
<dbReference type="AlphaFoldDB" id="A0A6I3SNW2"/>
<dbReference type="InterPro" id="IPR000150">
    <property type="entry name" value="Cof"/>
</dbReference>
<sequence length="277" mass="30993">MVMEAGMSSIRLVVMDLDGTLLDEKRTVPEPVRQRINELQQKGVLFTLATGRLFPSAIRYARQLSLHTPIIVCNGAMIRDILEDRMLHHLTLNRELALEVLRLLKDRGHDALRFSFYGDEVLTDTPHEQTENYQQGLGVSFSNVADLSEHLLQTPDEHPTMLVLMTDPAITHPLTAEIAEKLGDSIFITNSHDYFVEILHPKATKGEALAQLAASLSIPRESVMAIGDNRNDLSMIRWAGQGVLVANSPQEIRGDADWVTSASRSWGVLEALNRYFD</sequence>
<gene>
    <name evidence="1" type="ORF">GJ688_14695</name>
</gene>
<dbReference type="InterPro" id="IPR036412">
    <property type="entry name" value="HAD-like_sf"/>
</dbReference>
<keyword evidence="1" id="KW-0378">Hydrolase</keyword>
<name>A0A6I3SNW2_HELMO</name>
<dbReference type="GO" id="GO:0000287">
    <property type="term" value="F:magnesium ion binding"/>
    <property type="evidence" value="ECO:0007669"/>
    <property type="project" value="TreeGrafter"/>
</dbReference>
<dbReference type="PANTHER" id="PTHR10000">
    <property type="entry name" value="PHOSPHOSERINE PHOSPHATASE"/>
    <property type="match status" value="1"/>
</dbReference>
<dbReference type="Proteomes" id="UP000430670">
    <property type="component" value="Unassembled WGS sequence"/>
</dbReference>
<comment type="caution">
    <text evidence="1">The sequence shown here is derived from an EMBL/GenBank/DDBJ whole genome shotgun (WGS) entry which is preliminary data.</text>
</comment>
<dbReference type="SFLD" id="SFLDS00003">
    <property type="entry name" value="Haloacid_Dehalogenase"/>
    <property type="match status" value="1"/>
</dbReference>
<evidence type="ECO:0000313" key="2">
    <source>
        <dbReference type="Proteomes" id="UP000430670"/>
    </source>
</evidence>
<dbReference type="NCBIfam" id="TIGR01484">
    <property type="entry name" value="HAD-SF-IIB"/>
    <property type="match status" value="1"/>
</dbReference>
<dbReference type="SFLD" id="SFLDG01140">
    <property type="entry name" value="C2.B:_Phosphomannomutase_and_P"/>
    <property type="match status" value="1"/>
</dbReference>
<dbReference type="OrthoDB" id="9781413at2"/>
<dbReference type="PANTHER" id="PTHR10000:SF8">
    <property type="entry name" value="HAD SUPERFAMILY HYDROLASE-LIKE, TYPE 3"/>
    <property type="match status" value="1"/>
</dbReference>
<dbReference type="NCBIfam" id="TIGR00099">
    <property type="entry name" value="Cof-subfamily"/>
    <property type="match status" value="1"/>
</dbReference>
<dbReference type="Gene3D" id="3.30.1240.10">
    <property type="match status" value="1"/>
</dbReference>
<accession>A0A6I3SNW2</accession>
<keyword evidence="2" id="KW-1185">Reference proteome</keyword>
<reference evidence="1 2" key="1">
    <citation type="submission" date="2019-11" db="EMBL/GenBank/DDBJ databases">
        <title>Whole-genome sequence of a the green, strictly anaerobic photosynthetic bacterium Heliobacillus mobilis DSM 6151.</title>
        <authorList>
            <person name="Kyndt J.A."/>
            <person name="Meyer T.E."/>
        </authorList>
    </citation>
    <scope>NUCLEOTIDE SEQUENCE [LARGE SCALE GENOMIC DNA]</scope>
    <source>
        <strain evidence="1 2">DSM 6151</strain>
    </source>
</reference>